<accession>A0A915A3X6</accession>
<keyword evidence="2" id="KW-1185">Reference proteome</keyword>
<name>A0A915A3X6_PARUN</name>
<keyword evidence="1" id="KW-0812">Transmembrane</keyword>
<organism evidence="2 3">
    <name type="scientific">Parascaris univalens</name>
    <name type="common">Nematode worm</name>
    <dbReference type="NCBI Taxonomy" id="6257"/>
    <lineage>
        <taxon>Eukaryota</taxon>
        <taxon>Metazoa</taxon>
        <taxon>Ecdysozoa</taxon>
        <taxon>Nematoda</taxon>
        <taxon>Chromadorea</taxon>
        <taxon>Rhabditida</taxon>
        <taxon>Spirurina</taxon>
        <taxon>Ascaridomorpha</taxon>
        <taxon>Ascaridoidea</taxon>
        <taxon>Ascarididae</taxon>
        <taxon>Parascaris</taxon>
    </lineage>
</organism>
<sequence length="178" mass="20869">MCAKNGLGYCNFATCRYLVFALFAVSHFGFMFRRLDSRFLLPSYRFFLFSLERLVVENVRENVTAHPFNAEHHHTGITHCTYARVKLKMNRTDGRFFRMLANSVQILVSEVAIAKLTEKTLRHIRSTRNITIPAVTLKPQIGCRLFPQNLQRKCRNKVTVRISFDTHMSRRHYQQTGR</sequence>
<dbReference type="AlphaFoldDB" id="A0A915A3X6"/>
<keyword evidence="1" id="KW-0472">Membrane</keyword>
<dbReference type="WBParaSite" id="PgE060_g001_t04">
    <property type="protein sequence ID" value="PgE060_g001_t04"/>
    <property type="gene ID" value="PgE060_g001"/>
</dbReference>
<evidence type="ECO:0000256" key="1">
    <source>
        <dbReference type="SAM" id="Phobius"/>
    </source>
</evidence>
<dbReference type="Proteomes" id="UP000887569">
    <property type="component" value="Unplaced"/>
</dbReference>
<reference evidence="3" key="1">
    <citation type="submission" date="2022-11" db="UniProtKB">
        <authorList>
            <consortium name="WormBaseParasite"/>
        </authorList>
    </citation>
    <scope>IDENTIFICATION</scope>
</reference>
<protein>
    <submittedName>
        <fullName evidence="3">Reverse transcriptase domain-containing protein</fullName>
    </submittedName>
</protein>
<evidence type="ECO:0000313" key="3">
    <source>
        <dbReference type="WBParaSite" id="PgE060_g001_t04"/>
    </source>
</evidence>
<proteinExistence type="predicted"/>
<feature type="transmembrane region" description="Helical" evidence="1">
    <location>
        <begin position="17"/>
        <end position="35"/>
    </location>
</feature>
<evidence type="ECO:0000313" key="2">
    <source>
        <dbReference type="Proteomes" id="UP000887569"/>
    </source>
</evidence>
<keyword evidence="1" id="KW-1133">Transmembrane helix</keyword>